<dbReference type="PROSITE" id="PS51534">
    <property type="entry name" value="SEFIR"/>
    <property type="match status" value="1"/>
</dbReference>
<gene>
    <name evidence="2" type="ORF">N5C70_09950</name>
</gene>
<dbReference type="Proteomes" id="UP001160152">
    <property type="component" value="Unassembled WGS sequence"/>
</dbReference>
<dbReference type="AlphaFoldDB" id="A0ABD4YCG2"/>
<name>A0ABD4YCG2_9PSED</name>
<protein>
    <submittedName>
        <fullName evidence="2">TIR domain-containing protein</fullName>
    </submittedName>
</protein>
<comment type="caution">
    <text evidence="2">The sequence shown here is derived from an EMBL/GenBank/DDBJ whole genome shotgun (WGS) entry which is preliminary data.</text>
</comment>
<dbReference type="SUPFAM" id="SSF52200">
    <property type="entry name" value="Toll/Interleukin receptor TIR domain"/>
    <property type="match status" value="1"/>
</dbReference>
<organism evidence="2 3">
    <name type="scientific">Pseudomonas juntendi</name>
    <dbReference type="NCBI Taxonomy" id="2666183"/>
    <lineage>
        <taxon>Bacteria</taxon>
        <taxon>Pseudomonadati</taxon>
        <taxon>Pseudomonadota</taxon>
        <taxon>Gammaproteobacteria</taxon>
        <taxon>Pseudomonadales</taxon>
        <taxon>Pseudomonadaceae</taxon>
        <taxon>Pseudomonas</taxon>
    </lineage>
</organism>
<feature type="domain" description="SEFIR" evidence="1">
    <location>
        <begin position="6"/>
        <end position="142"/>
    </location>
</feature>
<evidence type="ECO:0000259" key="1">
    <source>
        <dbReference type="PROSITE" id="PS51534"/>
    </source>
</evidence>
<dbReference type="Gene3D" id="3.40.50.10140">
    <property type="entry name" value="Toll/interleukin-1 receptor homology (TIR) domain"/>
    <property type="match status" value="1"/>
</dbReference>
<evidence type="ECO:0000313" key="2">
    <source>
        <dbReference type="EMBL" id="MDH0757039.1"/>
    </source>
</evidence>
<dbReference type="InterPro" id="IPR035897">
    <property type="entry name" value="Toll_tir_struct_dom_sf"/>
</dbReference>
<reference evidence="2 3" key="1">
    <citation type="submission" date="2022-09" db="EMBL/GenBank/DDBJ databases">
        <title>Intensive care unit water sources are persistently colonized with multi-drug resistant bacteria and are the site of extensive horizontal gene transfer of antibiotic resistance genes.</title>
        <authorList>
            <person name="Diorio-Toth L."/>
        </authorList>
    </citation>
    <scope>NUCLEOTIDE SEQUENCE [LARGE SCALE GENOMIC DNA]</scope>
    <source>
        <strain evidence="2 3">GD03901</strain>
    </source>
</reference>
<evidence type="ECO:0000313" key="3">
    <source>
        <dbReference type="Proteomes" id="UP001160152"/>
    </source>
</evidence>
<accession>A0ABD4YCG2</accession>
<dbReference type="RefSeq" id="WP_125855702.1">
    <property type="nucleotide sequence ID" value="NZ_JAOCBV010000001.1"/>
</dbReference>
<dbReference type="Pfam" id="PF08357">
    <property type="entry name" value="SEFIR"/>
    <property type="match status" value="1"/>
</dbReference>
<dbReference type="EMBL" id="JAOCBV010000001">
    <property type="protein sequence ID" value="MDH0757039.1"/>
    <property type="molecule type" value="Genomic_DNA"/>
</dbReference>
<proteinExistence type="predicted"/>
<sequence>MQNVEIPKIFISYSWSSPDHEAWVIELAEEMSAAGIHVIFDKWDLREGQESTAFMEQMVSDPTVTKVLLICDKVYAEKADGRRGGVGTEAQIISSKIYQSASNTKFVAVVRERDDEGKAHLPTYYTSRIYIDLSDSANYASEFDRLIRWAYDQPLHVRPPIGKKPAYLERENKSITLVTSAEQRRAIEAIKADRTYADPAIEDYFTALSRGLEQFRIKKEGGTYFDDLMVDSIENFLPFRNEFIVLVSTIARYRDTIETRRNLHRFLESLLPYMERPSTVSQWSDSDFDNFRFIAHELFLYTIAALIKSEKFDFANDIISATYYIPGKSDYGRNSTVGFNAFMTYAESFETRNNRLDAKRTSLRADMLEQRSHSSGFSMQDLMQADFTLFLRDKIERANESFTWFPVTLVYLNRFSGAFEIFARSRSSRYFEKIKPILKIASKQQLHEYLSFLESDKGSLPRWNYNTLVPRPLTGYELLDTAP</sequence>
<dbReference type="InterPro" id="IPR013568">
    <property type="entry name" value="SEFIR_dom"/>
</dbReference>